<feature type="transmembrane region" description="Helical" evidence="1">
    <location>
        <begin position="240"/>
        <end position="260"/>
    </location>
</feature>
<dbReference type="AlphaFoldDB" id="A0A2M8LEK4"/>
<sequence length="705" mass="77903">MYRNTIAAIPPLLILGAITLNTTLWHLPLIGIVAALFYLLLYANLAGKVFVRNGDALPQTFFGFFILLACFSLIGTGLYYLHNLGAASILATLIMVALALTVATLRNPHYAKSAVSISISQQHVRPPILFFWAIMVVALAFATKFLLLARTSEAIRSPWGVIDPAFFTWYFLAAVAALCIIFFSKNSRPVTTTVMLGLLTMPATLLGVLVYRVGFGFDPFVHQATESLIATTGVVHPKPFYYIGQYALVVILHTLTGVSVPLLDTWLLPTLSLLLFPTALFGALRSTGIPTKIAALTSLLLLALPRTAFIATTPQGLADLVFVIAIFLYYRQQASESRTLNWLLILLALVALAIHPLAGLPALFLVCFHLSNAYRPKSRTLYGVVTTLAALTLPLILFLQNSTRAASKAIATLPTVPAENVSRGLLYLEEHYHLLLDGVYLYAFNLQLILLLLAASGVYLLIKQKQLRRYYALLTLSVILLADAVAVQHFIPFSFLIDYERGNFTGRIFFLAFVSLLPFVAVSLNAFFARLLKAPRSVMVFFILFISALATAGVYLSYPRFDTYQFDRGYSTSVHDVSAVNVIDSNATGDYVVLADQAVAAAALKELGFQKYFAPTYGQSGEPIFFYPIPTGGLLYQDYLKMVYEKADRGPIDEALTLTGASEAYFVLNDYWFDFEKIRDTAKLYADDWQEIDGGKLTVFHYTKK</sequence>
<feature type="transmembrane region" description="Helical" evidence="1">
    <location>
        <begin position="308"/>
        <end position="330"/>
    </location>
</feature>
<feature type="transmembrane region" description="Helical" evidence="1">
    <location>
        <begin position="12"/>
        <end position="41"/>
    </location>
</feature>
<comment type="caution">
    <text evidence="2">The sequence shown here is derived from an EMBL/GenBank/DDBJ whole genome shotgun (WGS) entry which is preliminary data.</text>
</comment>
<dbReference type="EMBL" id="PFET01000009">
    <property type="protein sequence ID" value="PJE75855.1"/>
    <property type="molecule type" value="Genomic_DNA"/>
</dbReference>
<feature type="transmembrane region" description="Helical" evidence="1">
    <location>
        <begin position="439"/>
        <end position="461"/>
    </location>
</feature>
<feature type="transmembrane region" description="Helical" evidence="1">
    <location>
        <begin position="342"/>
        <end position="368"/>
    </location>
</feature>
<dbReference type="Proteomes" id="UP000231152">
    <property type="component" value="Unassembled WGS sequence"/>
</dbReference>
<feature type="transmembrane region" description="Helical" evidence="1">
    <location>
        <begin position="161"/>
        <end position="184"/>
    </location>
</feature>
<feature type="transmembrane region" description="Helical" evidence="1">
    <location>
        <begin position="540"/>
        <end position="558"/>
    </location>
</feature>
<feature type="transmembrane region" description="Helical" evidence="1">
    <location>
        <begin position="61"/>
        <end position="81"/>
    </location>
</feature>
<feature type="transmembrane region" description="Helical" evidence="1">
    <location>
        <begin position="128"/>
        <end position="149"/>
    </location>
</feature>
<keyword evidence="1" id="KW-0472">Membrane</keyword>
<organism evidence="2 3">
    <name type="scientific">Candidatus Uhrbacteria bacterium CG10_big_fil_rev_8_21_14_0_10_48_11</name>
    <dbReference type="NCBI Taxonomy" id="1975037"/>
    <lineage>
        <taxon>Bacteria</taxon>
        <taxon>Candidatus Uhriibacteriota</taxon>
    </lineage>
</organism>
<feature type="transmembrane region" description="Helical" evidence="1">
    <location>
        <begin position="190"/>
        <end position="211"/>
    </location>
</feature>
<feature type="transmembrane region" description="Helical" evidence="1">
    <location>
        <begin position="508"/>
        <end position="528"/>
    </location>
</feature>
<evidence type="ECO:0000256" key="1">
    <source>
        <dbReference type="SAM" id="Phobius"/>
    </source>
</evidence>
<feature type="transmembrane region" description="Helical" evidence="1">
    <location>
        <begin position="88"/>
        <end position="108"/>
    </location>
</feature>
<feature type="transmembrane region" description="Helical" evidence="1">
    <location>
        <begin position="266"/>
        <end position="287"/>
    </location>
</feature>
<evidence type="ECO:0000313" key="3">
    <source>
        <dbReference type="Proteomes" id="UP000231152"/>
    </source>
</evidence>
<reference evidence="2 3" key="1">
    <citation type="submission" date="2017-09" db="EMBL/GenBank/DDBJ databases">
        <title>Depth-based differentiation of microbial function through sediment-hosted aquifers and enrichment of novel symbionts in the deep terrestrial subsurface.</title>
        <authorList>
            <person name="Probst A.J."/>
            <person name="Ladd B."/>
            <person name="Jarett J.K."/>
            <person name="Geller-Mcgrath D.E."/>
            <person name="Sieber C.M."/>
            <person name="Emerson J.B."/>
            <person name="Anantharaman K."/>
            <person name="Thomas B.C."/>
            <person name="Malmstrom R."/>
            <person name="Stieglmeier M."/>
            <person name="Klingl A."/>
            <person name="Woyke T."/>
            <person name="Ryan C.M."/>
            <person name="Banfield J.F."/>
        </authorList>
    </citation>
    <scope>NUCLEOTIDE SEQUENCE [LARGE SCALE GENOMIC DNA]</scope>
    <source>
        <strain evidence="2">CG10_big_fil_rev_8_21_14_0_10_48_11</strain>
    </source>
</reference>
<keyword evidence="1" id="KW-1133">Transmembrane helix</keyword>
<keyword evidence="1" id="KW-0812">Transmembrane</keyword>
<feature type="transmembrane region" description="Helical" evidence="1">
    <location>
        <begin position="380"/>
        <end position="399"/>
    </location>
</feature>
<proteinExistence type="predicted"/>
<evidence type="ECO:0000313" key="2">
    <source>
        <dbReference type="EMBL" id="PJE75855.1"/>
    </source>
</evidence>
<feature type="transmembrane region" description="Helical" evidence="1">
    <location>
        <begin position="473"/>
        <end position="496"/>
    </location>
</feature>
<gene>
    <name evidence="2" type="ORF">COV04_02835</name>
</gene>
<evidence type="ECO:0008006" key="4">
    <source>
        <dbReference type="Google" id="ProtNLM"/>
    </source>
</evidence>
<protein>
    <recommendedName>
        <fullName evidence="4">Glycosyltransferase RgtA/B/C/D-like domain-containing protein</fullName>
    </recommendedName>
</protein>
<name>A0A2M8LEK4_9BACT</name>
<accession>A0A2M8LEK4</accession>